<gene>
    <name evidence="1" type="ORF">IF1G_04272</name>
</gene>
<evidence type="ECO:0000313" key="1">
    <source>
        <dbReference type="EMBL" id="TQV97032.1"/>
    </source>
</evidence>
<organism evidence="1 2">
    <name type="scientific">Cordyceps javanica</name>
    <dbReference type="NCBI Taxonomy" id="43265"/>
    <lineage>
        <taxon>Eukaryota</taxon>
        <taxon>Fungi</taxon>
        <taxon>Dikarya</taxon>
        <taxon>Ascomycota</taxon>
        <taxon>Pezizomycotina</taxon>
        <taxon>Sordariomycetes</taxon>
        <taxon>Hypocreomycetidae</taxon>
        <taxon>Hypocreales</taxon>
        <taxon>Cordycipitaceae</taxon>
        <taxon>Cordyceps</taxon>
    </lineage>
</organism>
<keyword evidence="2" id="KW-1185">Reference proteome</keyword>
<evidence type="ECO:0000313" key="2">
    <source>
        <dbReference type="Proteomes" id="UP000315783"/>
    </source>
</evidence>
<dbReference type="Proteomes" id="UP000315783">
    <property type="component" value="Unassembled WGS sequence"/>
</dbReference>
<name>A0A545V5P4_9HYPO</name>
<accession>A0A545V5P4</accession>
<comment type="caution">
    <text evidence="1">The sequence shown here is derived from an EMBL/GenBank/DDBJ whole genome shotgun (WGS) entry which is preliminary data.</text>
</comment>
<dbReference type="AlphaFoldDB" id="A0A545V5P4"/>
<sequence>MQPIPICVPLPIITVPEYLGGGADAAQPGGKSPGIPSSDRQYTCASSCGFSASTSCRIVPLYWHDKANCKCRIGLPPIETIASSPLLRSLDTIFCHPVIRDCASSS</sequence>
<protein>
    <submittedName>
        <fullName evidence="1">Uncharacterized protein</fullName>
    </submittedName>
</protein>
<proteinExistence type="predicted"/>
<dbReference type="EMBL" id="SPUK01000005">
    <property type="protein sequence ID" value="TQV97032.1"/>
    <property type="molecule type" value="Genomic_DNA"/>
</dbReference>
<reference evidence="1 2" key="1">
    <citation type="journal article" date="2019" name="Appl. Microbiol. Biotechnol.">
        <title>Genome sequence of Isaria javanica and comparative genome analysis insights into family S53 peptidase evolution in fungal entomopathogens.</title>
        <authorList>
            <person name="Lin R."/>
            <person name="Zhang X."/>
            <person name="Xin B."/>
            <person name="Zou M."/>
            <person name="Gao Y."/>
            <person name="Qin F."/>
            <person name="Hu Q."/>
            <person name="Xie B."/>
            <person name="Cheng X."/>
        </authorList>
    </citation>
    <scope>NUCLEOTIDE SEQUENCE [LARGE SCALE GENOMIC DNA]</scope>
    <source>
        <strain evidence="1 2">IJ1G</strain>
    </source>
</reference>